<dbReference type="Proteomes" id="UP001348098">
    <property type="component" value="Unassembled WGS sequence"/>
</dbReference>
<accession>A0ABU6AZJ7</accession>
<dbReference type="EMBL" id="JAYKYQ010000010">
    <property type="protein sequence ID" value="MEB3512911.1"/>
    <property type="molecule type" value="Genomic_DNA"/>
</dbReference>
<dbReference type="RefSeq" id="WP_195078870.1">
    <property type="nucleotide sequence ID" value="NZ_JAYESH010000026.1"/>
</dbReference>
<evidence type="ECO:0000313" key="1">
    <source>
        <dbReference type="EMBL" id="MEB3512911.1"/>
    </source>
</evidence>
<name>A0ABU6AZJ7_9NOCA</name>
<sequence length="68" mass="7369">MARPAKLPPTKKVGIDLSREVVAAIADEAAARGINIRALYEVALRRELGLPDYPGLPSAYKEDLRLPA</sequence>
<reference evidence="1 2" key="1">
    <citation type="submission" date="2023-12" db="EMBL/GenBank/DDBJ databases">
        <title>novel species in genus Nocarida.</title>
        <authorList>
            <person name="Li Z."/>
        </authorList>
    </citation>
    <scope>NUCLEOTIDE SEQUENCE [LARGE SCALE GENOMIC DNA]</scope>
    <source>
        <strain evidence="1 2">CDC186</strain>
    </source>
</reference>
<evidence type="ECO:0000313" key="2">
    <source>
        <dbReference type="Proteomes" id="UP001348098"/>
    </source>
</evidence>
<protein>
    <recommendedName>
        <fullName evidence="3">Antitoxin</fullName>
    </recommendedName>
</protein>
<evidence type="ECO:0008006" key="3">
    <source>
        <dbReference type="Google" id="ProtNLM"/>
    </source>
</evidence>
<comment type="caution">
    <text evidence="1">The sequence shown here is derived from an EMBL/GenBank/DDBJ whole genome shotgun (WGS) entry which is preliminary data.</text>
</comment>
<proteinExistence type="predicted"/>
<gene>
    <name evidence="1" type="ORF">U3653_23015</name>
</gene>
<organism evidence="1 2">
    <name type="scientific">Nocardia implantans</name>
    <dbReference type="NCBI Taxonomy" id="3108168"/>
    <lineage>
        <taxon>Bacteria</taxon>
        <taxon>Bacillati</taxon>
        <taxon>Actinomycetota</taxon>
        <taxon>Actinomycetes</taxon>
        <taxon>Mycobacteriales</taxon>
        <taxon>Nocardiaceae</taxon>
        <taxon>Nocardia</taxon>
    </lineage>
</organism>
<keyword evidence="2" id="KW-1185">Reference proteome</keyword>